<organism evidence="1 2">
    <name type="scientific">Hyaloscypha variabilis (strain UAMH 11265 / GT02V1 / F)</name>
    <name type="common">Meliniomyces variabilis</name>
    <dbReference type="NCBI Taxonomy" id="1149755"/>
    <lineage>
        <taxon>Eukaryota</taxon>
        <taxon>Fungi</taxon>
        <taxon>Dikarya</taxon>
        <taxon>Ascomycota</taxon>
        <taxon>Pezizomycotina</taxon>
        <taxon>Leotiomycetes</taxon>
        <taxon>Helotiales</taxon>
        <taxon>Hyaloscyphaceae</taxon>
        <taxon>Hyaloscypha</taxon>
        <taxon>Hyaloscypha variabilis</taxon>
    </lineage>
</organism>
<proteinExistence type="predicted"/>
<sequence length="122" mass="13662">MARHYRGALMSAYSITATRTKMPQGLKRAVIEGLLHWTCNCGLPGCSEPLYNPESELGKRYISLGTRDCRAGSTRVRAEVSQDRRDTYDCPSTIEFWNNAAGPVLLYLGMPFHPHCKAQRGK</sequence>
<dbReference type="EMBL" id="KZ613937">
    <property type="protein sequence ID" value="PMD48821.1"/>
    <property type="molecule type" value="Genomic_DNA"/>
</dbReference>
<dbReference type="Proteomes" id="UP000235786">
    <property type="component" value="Unassembled WGS sequence"/>
</dbReference>
<protein>
    <submittedName>
        <fullName evidence="1">Uncharacterized protein</fullName>
    </submittedName>
</protein>
<accession>A0A2J6SDI3</accession>
<evidence type="ECO:0000313" key="1">
    <source>
        <dbReference type="EMBL" id="PMD48821.1"/>
    </source>
</evidence>
<evidence type="ECO:0000313" key="2">
    <source>
        <dbReference type="Proteomes" id="UP000235786"/>
    </source>
</evidence>
<keyword evidence="2" id="KW-1185">Reference proteome</keyword>
<dbReference type="AlphaFoldDB" id="A0A2J6SDI3"/>
<name>A0A2J6SDI3_HYAVF</name>
<reference evidence="1 2" key="1">
    <citation type="submission" date="2016-04" db="EMBL/GenBank/DDBJ databases">
        <title>A degradative enzymes factory behind the ericoid mycorrhizal symbiosis.</title>
        <authorList>
            <consortium name="DOE Joint Genome Institute"/>
            <person name="Martino E."/>
            <person name="Morin E."/>
            <person name="Grelet G."/>
            <person name="Kuo A."/>
            <person name="Kohler A."/>
            <person name="Daghino S."/>
            <person name="Barry K."/>
            <person name="Choi C."/>
            <person name="Cichocki N."/>
            <person name="Clum A."/>
            <person name="Copeland A."/>
            <person name="Hainaut M."/>
            <person name="Haridas S."/>
            <person name="Labutti K."/>
            <person name="Lindquist E."/>
            <person name="Lipzen A."/>
            <person name="Khouja H.-R."/>
            <person name="Murat C."/>
            <person name="Ohm R."/>
            <person name="Olson A."/>
            <person name="Spatafora J."/>
            <person name="Veneault-Fourrey C."/>
            <person name="Henrissat B."/>
            <person name="Grigoriev I."/>
            <person name="Martin F."/>
            <person name="Perotto S."/>
        </authorList>
    </citation>
    <scope>NUCLEOTIDE SEQUENCE [LARGE SCALE GENOMIC DNA]</scope>
    <source>
        <strain evidence="1 2">F</strain>
    </source>
</reference>
<gene>
    <name evidence="1" type="ORF">L207DRAFT_505854</name>
</gene>